<dbReference type="OrthoDB" id="361797at2759"/>
<keyword evidence="15" id="KW-1185">Reference proteome</keyword>
<feature type="disulfide bond" description="Redox-active" evidence="10">
    <location>
        <begin position="54"/>
        <end position="59"/>
    </location>
</feature>
<comment type="similarity">
    <text evidence="1 11">Belongs to the class-I pyridine nucleotide-disulfide oxidoreductase family.</text>
</comment>
<feature type="binding site" evidence="9">
    <location>
        <position position="322"/>
    </location>
    <ligand>
        <name>FAD</name>
        <dbReference type="ChEBI" id="CHEBI:57692"/>
    </ligand>
</feature>
<feature type="domain" description="FAD/NAD(P)-binding" evidence="13">
    <location>
        <begin position="17"/>
        <end position="337"/>
    </location>
</feature>
<dbReference type="FunFam" id="3.30.390.30:FF:000001">
    <property type="entry name" value="Dihydrolipoyl dehydrogenase"/>
    <property type="match status" value="1"/>
</dbReference>
<keyword evidence="4 11" id="KW-0560">Oxidoreductase</keyword>
<dbReference type="AlphaFoldDB" id="A0A1J4JFU8"/>
<dbReference type="InterPro" id="IPR050151">
    <property type="entry name" value="Class-I_Pyr_Nuc-Dis_Oxidored"/>
</dbReference>
<proteinExistence type="inferred from homology"/>
<dbReference type="GO" id="GO:0050660">
    <property type="term" value="F:flavin adenine dinucleotide binding"/>
    <property type="evidence" value="ECO:0007669"/>
    <property type="project" value="InterPro"/>
</dbReference>
<keyword evidence="7 11" id="KW-0676">Redox-active center</keyword>
<dbReference type="GO" id="GO:0045252">
    <property type="term" value="C:oxoglutarate dehydrogenase complex"/>
    <property type="evidence" value="ECO:0007669"/>
    <property type="project" value="TreeGrafter"/>
</dbReference>
<dbReference type="PRINTS" id="PR00368">
    <property type="entry name" value="FADPNR"/>
</dbReference>
<keyword evidence="6" id="KW-1015">Disulfide bond</keyword>
<dbReference type="Pfam" id="PF02852">
    <property type="entry name" value="Pyr_redox_dim"/>
    <property type="match status" value="1"/>
</dbReference>
<dbReference type="InterPro" id="IPR036188">
    <property type="entry name" value="FAD/NAD-bd_sf"/>
</dbReference>
<evidence type="ECO:0000256" key="1">
    <source>
        <dbReference type="ARBA" id="ARBA00007532"/>
    </source>
</evidence>
<evidence type="ECO:0000256" key="4">
    <source>
        <dbReference type="ARBA" id="ARBA00023002"/>
    </source>
</evidence>
<comment type="miscellaneous">
    <text evidence="11">The active site is a redox-active disulfide bond.</text>
</comment>
<organism evidence="14 15">
    <name type="scientific">Tritrichomonas foetus</name>
    <dbReference type="NCBI Taxonomy" id="1144522"/>
    <lineage>
        <taxon>Eukaryota</taxon>
        <taxon>Metamonada</taxon>
        <taxon>Parabasalia</taxon>
        <taxon>Tritrichomonadida</taxon>
        <taxon>Tritrichomonadidae</taxon>
        <taxon>Tritrichomonas</taxon>
    </lineage>
</organism>
<evidence type="ECO:0000313" key="14">
    <source>
        <dbReference type="EMBL" id="OHS97529.1"/>
    </source>
</evidence>
<dbReference type="GO" id="GO:0005739">
    <property type="term" value="C:mitochondrion"/>
    <property type="evidence" value="ECO:0007669"/>
    <property type="project" value="TreeGrafter"/>
</dbReference>
<dbReference type="GO" id="GO:0006103">
    <property type="term" value="P:2-oxoglutarate metabolic process"/>
    <property type="evidence" value="ECO:0007669"/>
    <property type="project" value="TreeGrafter"/>
</dbReference>
<evidence type="ECO:0000256" key="6">
    <source>
        <dbReference type="ARBA" id="ARBA00023157"/>
    </source>
</evidence>
<dbReference type="RefSeq" id="XP_068350666.1">
    <property type="nucleotide sequence ID" value="XM_068510713.1"/>
</dbReference>
<evidence type="ECO:0000313" key="15">
    <source>
        <dbReference type="Proteomes" id="UP000179807"/>
    </source>
</evidence>
<evidence type="ECO:0000256" key="8">
    <source>
        <dbReference type="PIRSR" id="PIRSR000350-2"/>
    </source>
</evidence>
<dbReference type="InterPro" id="IPR016156">
    <property type="entry name" value="FAD/NAD-linked_Rdtase_dimer_sf"/>
</dbReference>
<evidence type="ECO:0000256" key="9">
    <source>
        <dbReference type="PIRSR" id="PIRSR000350-3"/>
    </source>
</evidence>
<dbReference type="SUPFAM" id="SSF55424">
    <property type="entry name" value="FAD/NAD-linked reductases, dimerisation (C-terminal) domain"/>
    <property type="match status" value="1"/>
</dbReference>
<dbReference type="VEuPathDB" id="TrichDB:TRFO_36252"/>
<feature type="binding site" evidence="9">
    <location>
        <begin position="194"/>
        <end position="201"/>
    </location>
    <ligand>
        <name>NAD(+)</name>
        <dbReference type="ChEBI" id="CHEBI:57540"/>
    </ligand>
</feature>
<dbReference type="GO" id="GO:0004148">
    <property type="term" value="F:dihydrolipoyl dehydrogenase (NADH) activity"/>
    <property type="evidence" value="ECO:0007669"/>
    <property type="project" value="UniProtKB-EC"/>
</dbReference>
<evidence type="ECO:0000259" key="13">
    <source>
        <dbReference type="Pfam" id="PF07992"/>
    </source>
</evidence>
<dbReference type="InterPro" id="IPR023753">
    <property type="entry name" value="FAD/NAD-binding_dom"/>
</dbReference>
<dbReference type="Gene3D" id="3.50.50.60">
    <property type="entry name" value="FAD/NAD(P)-binding domain"/>
    <property type="match status" value="2"/>
</dbReference>
<dbReference type="SUPFAM" id="SSF51905">
    <property type="entry name" value="FAD/NAD(P)-binding domain"/>
    <property type="match status" value="1"/>
</dbReference>
<evidence type="ECO:0000259" key="12">
    <source>
        <dbReference type="Pfam" id="PF02852"/>
    </source>
</evidence>
<dbReference type="Pfam" id="PF07992">
    <property type="entry name" value="Pyr_redox_2"/>
    <property type="match status" value="1"/>
</dbReference>
<comment type="caution">
    <text evidence="14">The sequence shown here is derived from an EMBL/GenBank/DDBJ whole genome shotgun (WGS) entry which is preliminary data.</text>
</comment>
<keyword evidence="3 9" id="KW-0274">FAD</keyword>
<evidence type="ECO:0000256" key="7">
    <source>
        <dbReference type="ARBA" id="ARBA00023284"/>
    </source>
</evidence>
<feature type="active site" description="Proton acceptor" evidence="8">
    <location>
        <position position="454"/>
    </location>
</feature>
<reference evidence="14" key="1">
    <citation type="submission" date="2016-10" db="EMBL/GenBank/DDBJ databases">
        <authorList>
            <person name="Benchimol M."/>
            <person name="Almeida L.G."/>
            <person name="Vasconcelos A.T."/>
            <person name="Perreira-Neves A."/>
            <person name="Rosa I.A."/>
            <person name="Tasca T."/>
            <person name="Bogo M.R."/>
            <person name="de Souza W."/>
        </authorList>
    </citation>
    <scope>NUCLEOTIDE SEQUENCE [LARGE SCALE GENOMIC DNA]</scope>
    <source>
        <strain evidence="14">K</strain>
    </source>
</reference>
<dbReference type="NCBIfam" id="TIGR01350">
    <property type="entry name" value="lipoamide_DH"/>
    <property type="match status" value="1"/>
</dbReference>
<comment type="catalytic activity">
    <reaction evidence="11">
        <text>N(6)-[(R)-dihydrolipoyl]-L-lysyl-[protein] + NAD(+) = N(6)-[(R)-lipoyl]-L-lysyl-[protein] + NADH + H(+)</text>
        <dbReference type="Rhea" id="RHEA:15045"/>
        <dbReference type="Rhea" id="RHEA-COMP:10474"/>
        <dbReference type="Rhea" id="RHEA-COMP:10475"/>
        <dbReference type="ChEBI" id="CHEBI:15378"/>
        <dbReference type="ChEBI" id="CHEBI:57540"/>
        <dbReference type="ChEBI" id="CHEBI:57945"/>
        <dbReference type="ChEBI" id="CHEBI:83099"/>
        <dbReference type="ChEBI" id="CHEBI:83100"/>
        <dbReference type="EC" id="1.8.1.4"/>
    </reaction>
</comment>
<keyword evidence="5 9" id="KW-0520">NAD</keyword>
<sequence length="475" mass="51112">MLHSFARRHASKVTSPDVLIIGGGPGGYVAAIRAAQLGLKTICVEKENLLGGTCLREGCIPSKFLLNVSHHFHTANHELRTMGLNLQGKVTHDMKMVQRRKDAVLTMNSKGIESLFKKYGTTLERGTANIIDKNTIEVKKPDGSTVVYNPKNLVIASGSKAFTIPDYPVDEDVIVTSRGALKFQKVPESMFVIGAGVIGLEMATCYNGLGSKVTVSNLTNSIGGDGLDPQAAKAIQMAMRKSKIDFILGPNKTTVKRNGDKAIVNIADKTFEVDKVLISIGRRPNLEGFGLEKLNLKMNKNGTIAVNDRYQTSLSNVFAIGDIVPGPQLAHKAEEEGILCVEGIAGKKIKPLNYDAIPGVIYTNPEVATVGLSDVDARKKGIKVRVGNFPYTANSRARCTGQTAGFVKWICDENGMVIGMTIVGPNAGEAILEGTIAIQNQMHIEQVAHTIHPHPTLSEAVMEAAKAVMDKPIHL</sequence>
<dbReference type="PANTHER" id="PTHR22912">
    <property type="entry name" value="DISULFIDE OXIDOREDUCTASE"/>
    <property type="match status" value="1"/>
</dbReference>
<keyword evidence="2 11" id="KW-0285">Flavoprotein</keyword>
<dbReference type="PRINTS" id="PR00411">
    <property type="entry name" value="PNDRDTASEI"/>
</dbReference>
<evidence type="ECO:0000256" key="2">
    <source>
        <dbReference type="ARBA" id="ARBA00022630"/>
    </source>
</evidence>
<dbReference type="EC" id="1.8.1.4" evidence="11"/>
<evidence type="ECO:0000256" key="3">
    <source>
        <dbReference type="ARBA" id="ARBA00022827"/>
    </source>
</evidence>
<dbReference type="Gene3D" id="3.30.390.30">
    <property type="match status" value="1"/>
</dbReference>
<protein>
    <recommendedName>
        <fullName evidence="11">Dihydrolipoyl dehydrogenase</fullName>
        <ecNumber evidence="11">1.8.1.4</ecNumber>
    </recommendedName>
</protein>
<feature type="domain" description="Pyridine nucleotide-disulphide oxidoreductase dimerisation" evidence="12">
    <location>
        <begin position="357"/>
        <end position="465"/>
    </location>
</feature>
<dbReference type="GeneID" id="94845417"/>
<accession>A0A1J4JFU8</accession>
<feature type="binding site" evidence="9">
    <location>
        <position position="63"/>
    </location>
    <ligand>
        <name>FAD</name>
        <dbReference type="ChEBI" id="CHEBI:57692"/>
    </ligand>
</feature>
<dbReference type="EMBL" id="MLAK01001110">
    <property type="protein sequence ID" value="OHS97529.1"/>
    <property type="molecule type" value="Genomic_DNA"/>
</dbReference>
<dbReference type="PIRSF" id="PIRSF000350">
    <property type="entry name" value="Mercury_reductase_MerA"/>
    <property type="match status" value="1"/>
</dbReference>
<evidence type="ECO:0000256" key="10">
    <source>
        <dbReference type="PIRSR" id="PIRSR000350-4"/>
    </source>
</evidence>
<gene>
    <name evidence="14" type="ORF">TRFO_36252</name>
</gene>
<evidence type="ECO:0000256" key="11">
    <source>
        <dbReference type="RuleBase" id="RU003692"/>
    </source>
</evidence>
<name>A0A1J4JFU8_9EUKA</name>
<dbReference type="InterPro" id="IPR001100">
    <property type="entry name" value="Pyr_nuc-diS_OxRdtase"/>
</dbReference>
<keyword evidence="9" id="KW-0547">Nucleotide-binding</keyword>
<dbReference type="InterPro" id="IPR006258">
    <property type="entry name" value="Lipoamide_DH"/>
</dbReference>
<feature type="binding site" evidence="9">
    <location>
        <position position="281"/>
    </location>
    <ligand>
        <name>NAD(+)</name>
        <dbReference type="ChEBI" id="CHEBI:57540"/>
    </ligand>
</feature>
<dbReference type="InterPro" id="IPR012999">
    <property type="entry name" value="Pyr_OxRdtase_I_AS"/>
</dbReference>
<dbReference type="Proteomes" id="UP000179807">
    <property type="component" value="Unassembled WGS sequence"/>
</dbReference>
<dbReference type="PANTHER" id="PTHR22912:SF151">
    <property type="entry name" value="DIHYDROLIPOYL DEHYDROGENASE, MITOCHONDRIAL"/>
    <property type="match status" value="1"/>
</dbReference>
<comment type="cofactor">
    <cofactor evidence="9 11">
        <name>FAD</name>
        <dbReference type="ChEBI" id="CHEBI:57692"/>
    </cofactor>
    <text evidence="9 11">Binds 1 FAD per subunit.</text>
</comment>
<evidence type="ECO:0000256" key="5">
    <source>
        <dbReference type="ARBA" id="ARBA00023027"/>
    </source>
</evidence>
<dbReference type="InterPro" id="IPR004099">
    <property type="entry name" value="Pyr_nucl-diS_OxRdtase_dimer"/>
</dbReference>
<dbReference type="PROSITE" id="PS00076">
    <property type="entry name" value="PYRIDINE_REDOX_1"/>
    <property type="match status" value="1"/>
</dbReference>